<dbReference type="Proteomes" id="UP001062846">
    <property type="component" value="Chromosome 10"/>
</dbReference>
<comment type="caution">
    <text evidence="1">The sequence shown here is derived from an EMBL/GenBank/DDBJ whole genome shotgun (WGS) entry which is preliminary data.</text>
</comment>
<keyword evidence="2" id="KW-1185">Reference proteome</keyword>
<accession>A0ACC0M702</accession>
<proteinExistence type="predicted"/>
<organism evidence="1 2">
    <name type="scientific">Rhododendron molle</name>
    <name type="common">Chinese azalea</name>
    <name type="synonym">Azalea mollis</name>
    <dbReference type="NCBI Taxonomy" id="49168"/>
    <lineage>
        <taxon>Eukaryota</taxon>
        <taxon>Viridiplantae</taxon>
        <taxon>Streptophyta</taxon>
        <taxon>Embryophyta</taxon>
        <taxon>Tracheophyta</taxon>
        <taxon>Spermatophyta</taxon>
        <taxon>Magnoliopsida</taxon>
        <taxon>eudicotyledons</taxon>
        <taxon>Gunneridae</taxon>
        <taxon>Pentapetalae</taxon>
        <taxon>asterids</taxon>
        <taxon>Ericales</taxon>
        <taxon>Ericaceae</taxon>
        <taxon>Ericoideae</taxon>
        <taxon>Rhodoreae</taxon>
        <taxon>Rhododendron</taxon>
    </lineage>
</organism>
<evidence type="ECO:0000313" key="2">
    <source>
        <dbReference type="Proteomes" id="UP001062846"/>
    </source>
</evidence>
<gene>
    <name evidence="1" type="ORF">RHMOL_Rhmol10G0250100</name>
</gene>
<name>A0ACC0M702_RHOML</name>
<protein>
    <submittedName>
        <fullName evidence="1">Uncharacterized protein</fullName>
    </submittedName>
</protein>
<sequence>MFPILYAFHGFFVALPTMQYFEVGDEEEEIGGDKDTNEVTKEENLTDEMNLEEDEAPKDPCRVYDKEDAHPSPHESWLPTGHC</sequence>
<evidence type="ECO:0000313" key="1">
    <source>
        <dbReference type="EMBL" id="KAI8536346.1"/>
    </source>
</evidence>
<dbReference type="EMBL" id="CM046397">
    <property type="protein sequence ID" value="KAI8536346.1"/>
    <property type="molecule type" value="Genomic_DNA"/>
</dbReference>
<reference evidence="1" key="1">
    <citation type="submission" date="2022-02" db="EMBL/GenBank/DDBJ databases">
        <title>Plant Genome Project.</title>
        <authorList>
            <person name="Zhang R.-G."/>
        </authorList>
    </citation>
    <scope>NUCLEOTIDE SEQUENCE</scope>
    <source>
        <strain evidence="1">AT1</strain>
    </source>
</reference>